<organism evidence="12 13">
    <name type="scientific">Lysinibacillus louembei</name>
    <dbReference type="NCBI Taxonomy" id="1470088"/>
    <lineage>
        <taxon>Bacteria</taxon>
        <taxon>Bacillati</taxon>
        <taxon>Bacillota</taxon>
        <taxon>Bacilli</taxon>
        <taxon>Bacillales</taxon>
        <taxon>Bacillaceae</taxon>
        <taxon>Lysinibacillus</taxon>
    </lineage>
</organism>
<sequence length="249" mass="26322">MMTIYKIRQQQPLIHCITNYVVANFTANGLLAIGASPVMADEVSEVEQMTSIASGLLINIGTLNQSKVPAMLAAGKAANKQGVPAVLDPVGVGATSYRQEVIQQLLQQVKFTLIRCNEGELATIAGVEWRAKGVDSGQGNIDTIAVAQEVAKKYDTIVVVTGAVDIVTDGTIVKKVAGGHERMTLVTGSGCLLSALCTAALTVEGEPVANLAELLQTYKQIAEDAERNTAYIGSFQIEILNGLEKYSKG</sequence>
<keyword evidence="6 11" id="KW-0547">Nucleotide-binding</keyword>
<dbReference type="Pfam" id="PF02110">
    <property type="entry name" value="HK"/>
    <property type="match status" value="1"/>
</dbReference>
<dbReference type="NCBIfam" id="TIGR00694">
    <property type="entry name" value="thiM"/>
    <property type="match status" value="1"/>
</dbReference>
<evidence type="ECO:0000256" key="7">
    <source>
        <dbReference type="ARBA" id="ARBA00022777"/>
    </source>
</evidence>
<dbReference type="EMBL" id="CP137624">
    <property type="protein sequence ID" value="WPK11256.1"/>
    <property type="molecule type" value="Genomic_DNA"/>
</dbReference>
<keyword evidence="8 11" id="KW-0067">ATP-binding</keyword>
<evidence type="ECO:0000313" key="13">
    <source>
        <dbReference type="Proteomes" id="UP001322664"/>
    </source>
</evidence>
<evidence type="ECO:0000256" key="5">
    <source>
        <dbReference type="ARBA" id="ARBA00022723"/>
    </source>
</evidence>
<feature type="binding site" evidence="11">
    <location>
        <position position="188"/>
    </location>
    <ligand>
        <name>substrate</name>
    </ligand>
</feature>
<keyword evidence="4 11" id="KW-0808">Transferase</keyword>
<comment type="function">
    <text evidence="11">Catalyzes the phosphorylation of the hydroxyl group of 4-methyl-5-beta-hydroxyethylthiazole (THZ).</text>
</comment>
<dbReference type="PIRSF" id="PIRSF000513">
    <property type="entry name" value="Thz_kinase"/>
    <property type="match status" value="1"/>
</dbReference>
<dbReference type="HAMAP" id="MF_00228">
    <property type="entry name" value="Thz_kinase"/>
    <property type="match status" value="1"/>
</dbReference>
<evidence type="ECO:0000256" key="3">
    <source>
        <dbReference type="ARBA" id="ARBA00004868"/>
    </source>
</evidence>
<evidence type="ECO:0000256" key="2">
    <source>
        <dbReference type="ARBA" id="ARBA00001946"/>
    </source>
</evidence>
<evidence type="ECO:0000256" key="11">
    <source>
        <dbReference type="HAMAP-Rule" id="MF_00228"/>
    </source>
</evidence>
<dbReference type="EC" id="2.7.1.50" evidence="11"/>
<evidence type="ECO:0000313" key="12">
    <source>
        <dbReference type="EMBL" id="WPK11256.1"/>
    </source>
</evidence>
<dbReference type="PRINTS" id="PR01099">
    <property type="entry name" value="HYETHTZKNASE"/>
</dbReference>
<dbReference type="InterPro" id="IPR029056">
    <property type="entry name" value="Ribokinase-like"/>
</dbReference>
<evidence type="ECO:0000256" key="6">
    <source>
        <dbReference type="ARBA" id="ARBA00022741"/>
    </source>
</evidence>
<keyword evidence="7 11" id="KW-0418">Kinase</keyword>
<comment type="catalytic activity">
    <reaction evidence="1 11">
        <text>5-(2-hydroxyethyl)-4-methylthiazole + ATP = 4-methyl-5-(2-phosphooxyethyl)-thiazole + ADP + H(+)</text>
        <dbReference type="Rhea" id="RHEA:24212"/>
        <dbReference type="ChEBI" id="CHEBI:15378"/>
        <dbReference type="ChEBI" id="CHEBI:17957"/>
        <dbReference type="ChEBI" id="CHEBI:30616"/>
        <dbReference type="ChEBI" id="CHEBI:58296"/>
        <dbReference type="ChEBI" id="CHEBI:456216"/>
        <dbReference type="EC" id="2.7.1.50"/>
    </reaction>
</comment>
<evidence type="ECO:0000256" key="10">
    <source>
        <dbReference type="ARBA" id="ARBA00022977"/>
    </source>
</evidence>
<protein>
    <recommendedName>
        <fullName evidence="11">Hydroxyethylthiazole kinase</fullName>
        <ecNumber evidence="11">2.7.1.50</ecNumber>
    </recommendedName>
    <alternativeName>
        <fullName evidence="11">4-methyl-5-beta-hydroxyethylthiazole kinase</fullName>
        <shortName evidence="11">TH kinase</shortName>
        <shortName evidence="11">Thz kinase</shortName>
    </alternativeName>
</protein>
<dbReference type="Proteomes" id="UP001322664">
    <property type="component" value="Chromosome"/>
</dbReference>
<evidence type="ECO:0000256" key="8">
    <source>
        <dbReference type="ARBA" id="ARBA00022840"/>
    </source>
</evidence>
<feature type="binding site" evidence="11">
    <location>
        <position position="39"/>
    </location>
    <ligand>
        <name>substrate</name>
    </ligand>
</feature>
<proteinExistence type="inferred from homology"/>
<keyword evidence="13" id="KW-1185">Reference proteome</keyword>
<reference evidence="12 13" key="1">
    <citation type="submission" date="2023-09" db="EMBL/GenBank/DDBJ databases">
        <authorList>
            <person name="Page C.A."/>
            <person name="Perez-Diaz I.M."/>
        </authorList>
    </citation>
    <scope>NUCLEOTIDE SEQUENCE [LARGE SCALE GENOMIC DNA]</scope>
    <source>
        <strain evidence="12 13">Ll15</strain>
    </source>
</reference>
<dbReference type="Gene3D" id="3.40.1190.20">
    <property type="match status" value="1"/>
</dbReference>
<comment type="similarity">
    <text evidence="11">Belongs to the Thz kinase family.</text>
</comment>
<feature type="binding site" evidence="11">
    <location>
        <position position="115"/>
    </location>
    <ligand>
        <name>ATP</name>
        <dbReference type="ChEBI" id="CHEBI:30616"/>
    </ligand>
</feature>
<comment type="pathway">
    <text evidence="3 11">Cofactor biosynthesis; thiamine diphosphate biosynthesis; 4-methyl-5-(2-phosphoethyl)-thiazole from 5-(2-hydroxyethyl)-4-methylthiazole: step 1/1.</text>
</comment>
<keyword evidence="10 11" id="KW-0784">Thiamine biosynthesis</keyword>
<keyword evidence="9 11" id="KW-0460">Magnesium</keyword>
<name>A0ABZ0RW42_9BACI</name>
<dbReference type="CDD" id="cd01170">
    <property type="entry name" value="THZ_kinase"/>
    <property type="match status" value="1"/>
</dbReference>
<evidence type="ECO:0000256" key="1">
    <source>
        <dbReference type="ARBA" id="ARBA00001771"/>
    </source>
</evidence>
<keyword evidence="5 11" id="KW-0479">Metal-binding</keyword>
<dbReference type="InterPro" id="IPR000417">
    <property type="entry name" value="Hyethyz_kinase"/>
</dbReference>
<evidence type="ECO:0000256" key="9">
    <source>
        <dbReference type="ARBA" id="ARBA00022842"/>
    </source>
</evidence>
<gene>
    <name evidence="11 12" type="primary">thiM</name>
    <name evidence="12" type="ORF">R6U77_15380</name>
</gene>
<dbReference type="SUPFAM" id="SSF53613">
    <property type="entry name" value="Ribokinase-like"/>
    <property type="match status" value="1"/>
</dbReference>
<dbReference type="GO" id="GO:0004417">
    <property type="term" value="F:hydroxyethylthiazole kinase activity"/>
    <property type="evidence" value="ECO:0007669"/>
    <property type="project" value="UniProtKB-EC"/>
</dbReference>
<feature type="binding site" evidence="11">
    <location>
        <position position="161"/>
    </location>
    <ligand>
        <name>ATP</name>
        <dbReference type="ChEBI" id="CHEBI:30616"/>
    </ligand>
</feature>
<evidence type="ECO:0000256" key="4">
    <source>
        <dbReference type="ARBA" id="ARBA00022679"/>
    </source>
</evidence>
<accession>A0ABZ0RW42</accession>
<dbReference type="NCBIfam" id="NF006830">
    <property type="entry name" value="PRK09355.1"/>
    <property type="match status" value="1"/>
</dbReference>
<comment type="cofactor">
    <cofactor evidence="2 11">
        <name>Mg(2+)</name>
        <dbReference type="ChEBI" id="CHEBI:18420"/>
    </cofactor>
</comment>